<feature type="compositionally biased region" description="Basic and acidic residues" evidence="7">
    <location>
        <begin position="2387"/>
        <end position="2403"/>
    </location>
</feature>
<dbReference type="InterPro" id="IPR000719">
    <property type="entry name" value="Prot_kinase_dom"/>
</dbReference>
<feature type="region of interest" description="Disordered" evidence="7">
    <location>
        <begin position="1323"/>
        <end position="1404"/>
    </location>
</feature>
<feature type="compositionally biased region" description="Basic and acidic residues" evidence="7">
    <location>
        <begin position="922"/>
        <end position="932"/>
    </location>
</feature>
<reference evidence="9 10" key="1">
    <citation type="submission" date="2017-09" db="EMBL/GenBank/DDBJ databases">
        <title>Genome sequencing of Besnoitia besnoiti strain Bb-Ger1.</title>
        <authorList>
            <person name="Schares G."/>
            <person name="Venepally P."/>
            <person name="Lorenzi H.A."/>
        </authorList>
    </citation>
    <scope>NUCLEOTIDE SEQUENCE [LARGE SCALE GENOMIC DNA]</scope>
    <source>
        <strain evidence="9 10">Bb-Ger1</strain>
    </source>
</reference>
<dbReference type="OrthoDB" id="347483at2759"/>
<feature type="region of interest" description="Disordered" evidence="7">
    <location>
        <begin position="1430"/>
        <end position="1460"/>
    </location>
</feature>
<evidence type="ECO:0000256" key="6">
    <source>
        <dbReference type="PROSITE-ProRule" id="PRU10141"/>
    </source>
</evidence>
<dbReference type="RefSeq" id="XP_029215089.1">
    <property type="nucleotide sequence ID" value="XM_029361869.1"/>
</dbReference>
<feature type="domain" description="Protein kinase" evidence="8">
    <location>
        <begin position="2215"/>
        <end position="2771"/>
    </location>
</feature>
<feature type="region of interest" description="Disordered" evidence="7">
    <location>
        <begin position="1200"/>
        <end position="1234"/>
    </location>
</feature>
<evidence type="ECO:0000256" key="5">
    <source>
        <dbReference type="ARBA" id="ARBA00022840"/>
    </source>
</evidence>
<evidence type="ECO:0000313" key="10">
    <source>
        <dbReference type="Proteomes" id="UP000224006"/>
    </source>
</evidence>
<evidence type="ECO:0000256" key="3">
    <source>
        <dbReference type="ARBA" id="ARBA00022741"/>
    </source>
</evidence>
<feature type="compositionally biased region" description="Low complexity" evidence="7">
    <location>
        <begin position="1076"/>
        <end position="1094"/>
    </location>
</feature>
<feature type="compositionally biased region" description="Low complexity" evidence="7">
    <location>
        <begin position="2321"/>
        <end position="2336"/>
    </location>
</feature>
<dbReference type="InterPro" id="IPR051681">
    <property type="entry name" value="Ser/Thr_Kinases-Pseudokinases"/>
</dbReference>
<feature type="region of interest" description="Disordered" evidence="7">
    <location>
        <begin position="900"/>
        <end position="938"/>
    </location>
</feature>
<evidence type="ECO:0000256" key="2">
    <source>
        <dbReference type="ARBA" id="ARBA00022679"/>
    </source>
</evidence>
<feature type="region of interest" description="Disordered" evidence="7">
    <location>
        <begin position="471"/>
        <end position="534"/>
    </location>
</feature>
<evidence type="ECO:0000256" key="1">
    <source>
        <dbReference type="ARBA" id="ARBA00022527"/>
    </source>
</evidence>
<organism evidence="9 10">
    <name type="scientific">Besnoitia besnoiti</name>
    <name type="common">Apicomplexan protozoan</name>
    <dbReference type="NCBI Taxonomy" id="94643"/>
    <lineage>
        <taxon>Eukaryota</taxon>
        <taxon>Sar</taxon>
        <taxon>Alveolata</taxon>
        <taxon>Apicomplexa</taxon>
        <taxon>Conoidasida</taxon>
        <taxon>Coccidia</taxon>
        <taxon>Eucoccidiorida</taxon>
        <taxon>Eimeriorina</taxon>
        <taxon>Sarcocystidae</taxon>
        <taxon>Besnoitia</taxon>
    </lineage>
</organism>
<feature type="region of interest" description="Disordered" evidence="7">
    <location>
        <begin position="1142"/>
        <end position="1181"/>
    </location>
</feature>
<dbReference type="GO" id="GO:0004674">
    <property type="term" value="F:protein serine/threonine kinase activity"/>
    <property type="evidence" value="ECO:0007669"/>
    <property type="project" value="UniProtKB-KW"/>
</dbReference>
<dbReference type="Pfam" id="PF00069">
    <property type="entry name" value="Pkinase"/>
    <property type="match status" value="1"/>
</dbReference>
<keyword evidence="2" id="KW-0808">Transferase</keyword>
<keyword evidence="4" id="KW-0418">Kinase</keyword>
<feature type="region of interest" description="Disordered" evidence="7">
    <location>
        <begin position="1617"/>
        <end position="1885"/>
    </location>
</feature>
<feature type="compositionally biased region" description="Basic and acidic residues" evidence="7">
    <location>
        <begin position="2668"/>
        <end position="2679"/>
    </location>
</feature>
<feature type="compositionally biased region" description="Low complexity" evidence="7">
    <location>
        <begin position="2355"/>
        <end position="2366"/>
    </location>
</feature>
<keyword evidence="3 6" id="KW-0547">Nucleotide-binding</keyword>
<proteinExistence type="predicted"/>
<feature type="compositionally biased region" description="Basic and acidic residues" evidence="7">
    <location>
        <begin position="1622"/>
        <end position="1637"/>
    </location>
</feature>
<feature type="compositionally biased region" description="Basic and acidic residues" evidence="7">
    <location>
        <begin position="266"/>
        <end position="278"/>
    </location>
</feature>
<feature type="compositionally biased region" description="Basic and acidic residues" evidence="7">
    <location>
        <begin position="732"/>
        <end position="759"/>
    </location>
</feature>
<dbReference type="PROSITE" id="PS00107">
    <property type="entry name" value="PROTEIN_KINASE_ATP"/>
    <property type="match status" value="1"/>
</dbReference>
<dbReference type="Gene3D" id="3.30.200.20">
    <property type="entry name" value="Phosphorylase Kinase, domain 1"/>
    <property type="match status" value="1"/>
</dbReference>
<dbReference type="EMBL" id="NWUJ01000017">
    <property type="protein sequence ID" value="PFH31080.1"/>
    <property type="molecule type" value="Genomic_DNA"/>
</dbReference>
<evidence type="ECO:0000256" key="4">
    <source>
        <dbReference type="ARBA" id="ARBA00022777"/>
    </source>
</evidence>
<feature type="region of interest" description="Disordered" evidence="7">
    <location>
        <begin position="1272"/>
        <end position="1294"/>
    </location>
</feature>
<feature type="compositionally biased region" description="Basic and acidic residues" evidence="7">
    <location>
        <begin position="1710"/>
        <end position="1727"/>
    </location>
</feature>
<accession>A0A2A9M6N7</accession>
<feature type="compositionally biased region" description="Basic and acidic residues" evidence="7">
    <location>
        <begin position="2345"/>
        <end position="2354"/>
    </location>
</feature>
<dbReference type="InterPro" id="IPR001245">
    <property type="entry name" value="Ser-Thr/Tyr_kinase_cat_dom"/>
</dbReference>
<dbReference type="FunFam" id="3.30.200.20:FF:000180">
    <property type="entry name" value="serine/threonine-protein kinase STY46-like"/>
    <property type="match status" value="1"/>
</dbReference>
<feature type="compositionally biased region" description="Basic residues" evidence="7">
    <location>
        <begin position="1346"/>
        <end position="1355"/>
    </location>
</feature>
<feature type="compositionally biased region" description="Basic and acidic residues" evidence="7">
    <location>
        <begin position="1746"/>
        <end position="1755"/>
    </location>
</feature>
<feature type="region of interest" description="Disordered" evidence="7">
    <location>
        <begin position="1072"/>
        <end position="1094"/>
    </location>
</feature>
<protein>
    <recommendedName>
        <fullName evidence="8">Protein kinase domain-containing protein</fullName>
    </recommendedName>
</protein>
<feature type="compositionally biased region" description="Low complexity" evidence="7">
    <location>
        <begin position="1654"/>
        <end position="1691"/>
    </location>
</feature>
<feature type="region of interest" description="Disordered" evidence="7">
    <location>
        <begin position="1"/>
        <end position="65"/>
    </location>
</feature>
<feature type="compositionally biased region" description="Basic residues" evidence="7">
    <location>
        <begin position="2749"/>
        <end position="2760"/>
    </location>
</feature>
<feature type="compositionally biased region" description="Basic and acidic residues" evidence="7">
    <location>
        <begin position="1223"/>
        <end position="1234"/>
    </location>
</feature>
<feature type="compositionally biased region" description="Basic and acidic residues" evidence="7">
    <location>
        <begin position="1282"/>
        <end position="1292"/>
    </location>
</feature>
<feature type="region of interest" description="Disordered" evidence="7">
    <location>
        <begin position="2313"/>
        <end position="2427"/>
    </location>
</feature>
<feature type="compositionally biased region" description="Basic and acidic residues" evidence="7">
    <location>
        <begin position="1692"/>
        <end position="1703"/>
    </location>
</feature>
<keyword evidence="1" id="KW-0723">Serine/threonine-protein kinase</keyword>
<sequence length="2806" mass="296441">MAPQGERGSRGSLENGGGERDCDVRHAREEAEDRFKAGKNLDEADNEAADAEADPRTAGRRGRGTAADEGLLLRLCCASFGGLRERVNAELAGLTPGSCRQRRHRREGRKVEETQPAGRGQRIDGSGGLRRNTGRMQGGSGAACLPVGRRPRAESKRDPQPAGARVRFSPLPRPISSSMRRSLRLPAESAAQSASTPRSGDWDWLPEGGDGDVELSRSAHPPLAFADVAGFGAPPVDGPEDGEEAKGTSVAEGVRPCASWLRHRQHGEWRRRCDDAKRAGGRSQGQPAAAAGGLGSVNAGSAAYDGVASSPEAFRRVFEGPAGVIPPPRCPSQPLAPGVDVSRRPPPAAMSRPPAGLSSAALPSATSRPSAALDSSAGEAENPASRAPSPPGREAASRPAAPRVSLPPPAFSSSPWLAETLPAASSSPAACSRSALAATRRSFSSPFRWLRKRALSSSLGKATFLHRLKHRPATGSSSASSLLHSGGSVGSAQPTQEGTPPGSRASRSRGERTGKPGMPVGPVAPPQPSASRGHAAASSHVFAACVSPRASEYSASALRSEEKQALAESVLRCCFCCSELPSRASPAAETIREEVRAREMASRLLSELKRLLRLVLFRQDACGSDSKTLARETFAATRRSRPAVVQALRHVAKTMQLRAVQRAGEDAATALRFLLVTHRLSLQLPTEFLSAPSAPLERLPLLLLQALSVVSGATRTRRDGAVLNSEVGGGDGGRDAAGRREQREREEREALGNGRAKTDRDGTSLRLVAAYAGWLEQKRLMLKDLDIFFSGNWSLEGFLRANGFESLSALAAVACGEGPESDAAPLSPVSVGVLERLTRTLLLPVLALCRACVAQAETRVFPLCAVLLCHLVDEAWGLFSVCLHLFALLRACAEETLPSGPCSPAGGGRGGSAPRTRTRSLPHREGRMDRPARCPGAPEEPFVQALAARGDRGREGTLRRRREQELPARLDALRPALVEAVRRLREVAEWSGALSSHIRLLARLRQLSPCLLSVLGDLLQFPASAFASASSLRLAASSLPQSGGVCVRFDLTRLEAHMPLPAPSLEDVVVEERAAARSPSGSSASASQNMPSSSFAPGAPSASAACASCASADCFRSWRAFLGGDMAFGLYTLFSTVKRPTEDGATHTRIGKSHAKPAGERLLPRASHQRPSGAPPLPSSLSVSLSSGLAICDEGINEWRNDRKGDAPPNVSESAWAASGRAKQREDGGTADDNRERARARLLQGHQGLAQEPRSPRLAAARLSPLVSAMRVGTSLGGGEPSLERGRDRRDCSFPWGVNFTEGKRGAQSNSVFIAPPEYDGEARLRRHSSSSSLSYGERPSASRASSRKSGRLRRPSVASAERDEAETPRLQARRQRSRQRPKQGSSPLHSGRSEDETGSDLPEQERCLLSSLESDGNPFCLDSDSRGARLGSSGARAPGRCLSSDRSPQLFAPSRSEPAPAPALVALSFSRAAGCRDSSHSVGDDSPQEELTEEEEAAGIGGGAGLRRSCVRDRTQRRASAASSRPPLARHSGGAVLDWGGQGGRGGDWPPWPEDDRGASECSFGAQRGRGRNAELVPPPRPASRNRRQGDSSYDEDDAVPSSAVASFEEVLLSFSRKGRREALEEPLSRESRNPFEPHAAAPRARSGQGRYAAGSAPADSPASLCSDHQQSAAPSRQAAAQKRGPAARGRSGERAARRGEELDAEASGQERAERRAPRRDEDAQGRPHGRRGADNEGLPSRPRRSSEDGRGARQVEAQRANRLPQQSLAAAGPPADEFEVDPSLLQDSEGRFSRSSDAAYADETAQLGPPPQEGERGGPSARRRRSRRRGDCGRPQRRGTTVECEGHRHLRRREKREAAHPSPAPASRDVSPAPAFSRPSWPAASLRPPPCVAGAGNATSSLYDGFGYCGGPLGAQRMPEGAAQPPETPFGRPGVCNGDAQRGMGRFSAASLGAEETWPDLSASSPSLHGVFAACAPTAAVGGFNCLHDASSDLALANHPLYSPAQPCPPCVFPSPAVQPLGADPNVYVYAPPDRPARAGDAGEIYANFCRPEDAQQRVAGADYGHGVGRLEWHADVFDYYFPAPRRYEAGPPQRQPLGPPHGSPLDPCQGALFQQGGPANQPLSRWPADAPASYGPQASPPLPAADVLGPDGWTGAAEARALDAGAVGPALFALAGCSGFPGPSAPPGVFAVAGEDLCDAEQSPWAISLEELCVEAKIGSGASSEVFSGTWRGTDVAIKRVILPQNAMALNAVRDFEREMGIMLRLRHPNLVLFMGANLRARPLFVVTELCAGGSLFDLLHSHRVFQRQGRRVAVQTRPARAPGADAGPSRGAEALGKRRQAHDEATERQKAGPTGAEATEGGADVDVEEGAGCRTHWRKHRRGVDSRGDPSGKGGDAEGWHTPGRAQRRPSSSPCGAAMGDGREAKGSKITLTWWQKAKIAFDVAKGCAYLHGSRPPIIHRDLKSLNILLTEKILHPQQVPHAKVADFGLSRITTVAEGHRAGLSPSAGACVGEAPPAGFALHPPGCPLPAPGARAFDGDAGGGPRSGVAGTYYWMAPEVIAAGQYSEKVDVYAFGVVLYELLAETLPYCVSADEVTDAEEVGEGAGSDSAEATPGAACGGNGDAERGGSREPLNAQPVKRSHYPMRCRGLEGRARRSGNVGLSRDRPRRGERDAGASPGRSVSSRASSRPSDAFTGHSSGASEASVASASSGGSSTRSAETDAEAKRRESSGERGNFERESLKRRSPHERRRARKTREASEKRPRASVLVPFSPAEVCKHVVRGERPDLSRIPADCPSPLL</sequence>
<dbReference type="SMART" id="SM00220">
    <property type="entry name" value="S_TKc"/>
    <property type="match status" value="1"/>
</dbReference>
<feature type="compositionally biased region" description="Low complexity" evidence="7">
    <location>
        <begin position="475"/>
        <end position="492"/>
    </location>
</feature>
<dbReference type="InterPro" id="IPR017441">
    <property type="entry name" value="Protein_kinase_ATP_BS"/>
</dbReference>
<dbReference type="Proteomes" id="UP000224006">
    <property type="component" value="Unassembled WGS sequence"/>
</dbReference>
<feature type="region of interest" description="Disordered" evidence="7">
    <location>
        <begin position="320"/>
        <end position="416"/>
    </location>
</feature>
<feature type="compositionally biased region" description="Basic and acidic residues" evidence="7">
    <location>
        <begin position="2724"/>
        <end position="2748"/>
    </location>
</feature>
<feature type="compositionally biased region" description="Low complexity" evidence="7">
    <location>
        <begin position="2680"/>
        <end position="2723"/>
    </location>
</feature>
<feature type="region of interest" description="Disordered" evidence="7">
    <location>
        <begin position="721"/>
        <end position="759"/>
    </location>
</feature>
<evidence type="ECO:0000256" key="7">
    <source>
        <dbReference type="SAM" id="MobiDB-lite"/>
    </source>
</evidence>
<dbReference type="KEGG" id="bbes:BESB_032770"/>
<feature type="compositionally biased region" description="Basic residues" evidence="7">
    <location>
        <begin position="1372"/>
        <end position="1382"/>
    </location>
</feature>
<feature type="compositionally biased region" description="Low complexity" evidence="7">
    <location>
        <begin position="1330"/>
        <end position="1345"/>
    </location>
</feature>
<dbReference type="InterPro" id="IPR011009">
    <property type="entry name" value="Kinase-like_dom_sf"/>
</dbReference>
<dbReference type="GeneID" id="40308259"/>
<dbReference type="STRING" id="94643.A0A2A9M6N7"/>
<dbReference type="PROSITE" id="PS00108">
    <property type="entry name" value="PROTEIN_KINASE_ST"/>
    <property type="match status" value="1"/>
</dbReference>
<gene>
    <name evidence="9" type="ORF">BESB_032770</name>
</gene>
<dbReference type="PROSITE" id="PS50011">
    <property type="entry name" value="PROTEIN_KINASE_DOM"/>
    <property type="match status" value="1"/>
</dbReference>
<feature type="compositionally biased region" description="Acidic residues" evidence="7">
    <location>
        <begin position="1487"/>
        <end position="1498"/>
    </location>
</feature>
<feature type="compositionally biased region" description="Pro residues" evidence="7">
    <location>
        <begin position="2096"/>
        <end position="2105"/>
    </location>
</feature>
<feature type="region of interest" description="Disordered" evidence="7">
    <location>
        <begin position="2604"/>
        <end position="2774"/>
    </location>
</feature>
<dbReference type="Gene3D" id="1.10.510.10">
    <property type="entry name" value="Transferase(Phosphotransferase) domain 1"/>
    <property type="match status" value="1"/>
</dbReference>
<dbReference type="Pfam" id="PF07714">
    <property type="entry name" value="PK_Tyr_Ser-Thr"/>
    <property type="match status" value="1"/>
</dbReference>
<evidence type="ECO:0000313" key="9">
    <source>
        <dbReference type="EMBL" id="PFH31080.1"/>
    </source>
</evidence>
<feature type="region of interest" description="Disordered" evidence="7">
    <location>
        <begin position="96"/>
        <end position="304"/>
    </location>
</feature>
<dbReference type="PANTHER" id="PTHR44329">
    <property type="entry name" value="SERINE/THREONINE-PROTEIN KINASE TNNI3K-RELATED"/>
    <property type="match status" value="1"/>
</dbReference>
<feature type="compositionally biased region" description="Acidic residues" evidence="7">
    <location>
        <begin position="43"/>
        <end position="52"/>
    </location>
</feature>
<name>A0A2A9M6N7_BESBE</name>
<feature type="region of interest" description="Disordered" evidence="7">
    <location>
        <begin position="1476"/>
        <end position="1604"/>
    </location>
</feature>
<evidence type="ECO:0000259" key="8">
    <source>
        <dbReference type="PROSITE" id="PS50011"/>
    </source>
</evidence>
<keyword evidence="10" id="KW-1185">Reference proteome</keyword>
<feature type="binding site" evidence="6">
    <location>
        <position position="2242"/>
    </location>
    <ligand>
        <name>ATP</name>
        <dbReference type="ChEBI" id="CHEBI:30616"/>
    </ligand>
</feature>
<dbReference type="PANTHER" id="PTHR44329:SF298">
    <property type="entry name" value="MIXED LINEAGE KINASE DOMAIN-LIKE PROTEIN"/>
    <property type="match status" value="1"/>
</dbReference>
<comment type="caution">
    <text evidence="9">The sequence shown here is derived from an EMBL/GenBank/DDBJ whole genome shotgun (WGS) entry which is preliminary data.</text>
</comment>
<keyword evidence="5 6" id="KW-0067">ATP-binding</keyword>
<feature type="compositionally biased region" description="Basic and acidic residues" evidence="7">
    <location>
        <begin position="17"/>
        <end position="42"/>
    </location>
</feature>
<feature type="compositionally biased region" description="Low complexity" evidence="7">
    <location>
        <begin position="349"/>
        <end position="373"/>
    </location>
</feature>
<feature type="compositionally biased region" description="Low complexity" evidence="7">
    <location>
        <begin position="1519"/>
        <end position="1533"/>
    </location>
</feature>
<dbReference type="InterPro" id="IPR008271">
    <property type="entry name" value="Ser/Thr_kinase_AS"/>
</dbReference>
<dbReference type="VEuPathDB" id="ToxoDB:BESB_032770"/>
<dbReference type="SUPFAM" id="SSF56112">
    <property type="entry name" value="Protein kinase-like (PK-like)"/>
    <property type="match status" value="1"/>
</dbReference>
<feature type="region of interest" description="Disordered" evidence="7">
    <location>
        <begin position="2091"/>
        <end position="2143"/>
    </location>
</feature>
<dbReference type="GO" id="GO:0005524">
    <property type="term" value="F:ATP binding"/>
    <property type="evidence" value="ECO:0007669"/>
    <property type="project" value="UniProtKB-UniRule"/>
</dbReference>